<protein>
    <submittedName>
        <fullName evidence="1">Uncharacterized protein</fullName>
    </submittedName>
</protein>
<feature type="non-terminal residue" evidence="1">
    <location>
        <position position="1"/>
    </location>
</feature>
<keyword evidence="2" id="KW-1185">Reference proteome</keyword>
<dbReference type="Proteomes" id="UP001150603">
    <property type="component" value="Unassembled WGS sequence"/>
</dbReference>
<evidence type="ECO:0000313" key="2">
    <source>
        <dbReference type="Proteomes" id="UP001150603"/>
    </source>
</evidence>
<reference evidence="1" key="1">
    <citation type="submission" date="2022-07" db="EMBL/GenBank/DDBJ databases">
        <title>Phylogenomic reconstructions and comparative analyses of Kickxellomycotina fungi.</title>
        <authorList>
            <person name="Reynolds N.K."/>
            <person name="Stajich J.E."/>
            <person name="Barry K."/>
            <person name="Grigoriev I.V."/>
            <person name="Crous P."/>
            <person name="Smith M.E."/>
        </authorList>
    </citation>
    <scope>NUCLEOTIDE SEQUENCE</scope>
    <source>
        <strain evidence="1">NRRL 5244</strain>
    </source>
</reference>
<accession>A0ACC1J4Z4</accession>
<comment type="caution">
    <text evidence="1">The sequence shown here is derived from an EMBL/GenBank/DDBJ whole genome shotgun (WGS) entry which is preliminary data.</text>
</comment>
<dbReference type="EMBL" id="JANBPW010003437">
    <property type="protein sequence ID" value="KAJ1937670.1"/>
    <property type="molecule type" value="Genomic_DNA"/>
</dbReference>
<proteinExistence type="predicted"/>
<name>A0ACC1J4Z4_9FUNG</name>
<sequence length="169" mass="18871">EQWGDLVRAGWTNVYLDTHIYHVFDDGLLQLNDQQHVEKACSDGNRLAPFNYRTPTIVGEFSMATTDCAGWLNGFQRGARWDGTYLRGSPIVSGGSCAGQEDMSTWSPEKKAAVSRLARAQLQAYEKANGWVFWNFKTEASDAWNYIKLANAGIIPNPPVGWSFNECSN</sequence>
<organism evidence="1 2">
    <name type="scientific">Linderina macrospora</name>
    <dbReference type="NCBI Taxonomy" id="4868"/>
    <lineage>
        <taxon>Eukaryota</taxon>
        <taxon>Fungi</taxon>
        <taxon>Fungi incertae sedis</taxon>
        <taxon>Zoopagomycota</taxon>
        <taxon>Kickxellomycotina</taxon>
        <taxon>Kickxellomycetes</taxon>
        <taxon>Kickxellales</taxon>
        <taxon>Kickxellaceae</taxon>
        <taxon>Linderina</taxon>
    </lineage>
</organism>
<evidence type="ECO:0000313" key="1">
    <source>
        <dbReference type="EMBL" id="KAJ1937670.1"/>
    </source>
</evidence>
<gene>
    <name evidence="1" type="ORF">FBU59_004682</name>
</gene>